<dbReference type="PROSITE" id="PS50059">
    <property type="entry name" value="FKBP_PPIASE"/>
    <property type="match status" value="1"/>
</dbReference>
<dbReference type="AlphaFoldDB" id="A0A243WEL3"/>
<evidence type="ECO:0000256" key="4">
    <source>
        <dbReference type="ARBA" id="ARBA00023235"/>
    </source>
</evidence>
<evidence type="ECO:0000256" key="2">
    <source>
        <dbReference type="ARBA" id="ARBA00006577"/>
    </source>
</evidence>
<dbReference type="EC" id="5.2.1.8" evidence="6"/>
<keyword evidence="4 5" id="KW-0413">Isomerase</keyword>
<dbReference type="InterPro" id="IPR001179">
    <property type="entry name" value="PPIase_FKBP_dom"/>
</dbReference>
<evidence type="ECO:0000256" key="3">
    <source>
        <dbReference type="ARBA" id="ARBA00023110"/>
    </source>
</evidence>
<name>A0A243WEL3_9BACT</name>
<protein>
    <recommendedName>
        <fullName evidence="6">Peptidyl-prolyl cis-trans isomerase</fullName>
        <ecNumber evidence="6">5.2.1.8</ecNumber>
    </recommendedName>
</protein>
<keyword evidence="3 5" id="KW-0697">Rotamase</keyword>
<dbReference type="Pfam" id="PF00254">
    <property type="entry name" value="FKBP_C"/>
    <property type="match status" value="1"/>
</dbReference>
<evidence type="ECO:0000256" key="6">
    <source>
        <dbReference type="RuleBase" id="RU003915"/>
    </source>
</evidence>
<evidence type="ECO:0000259" key="7">
    <source>
        <dbReference type="PROSITE" id="PS50059"/>
    </source>
</evidence>
<evidence type="ECO:0000313" key="8">
    <source>
        <dbReference type="EMBL" id="OUJ73869.1"/>
    </source>
</evidence>
<sequence length="173" mass="18594">MTALAFAAVPLLASCKKDEVDYDAIDREQKAQMRAIFVADSLTITKYIADSSFKNVVRRPSGVYIVTKKAGTGAVAQPGQALTTYYKGYTIPDNKLFDASQVNATTGALTPYYFTLNVTNVIYGWHEGFASMNKGQKAILLIPSALGYGSTGAGNAIPPNAPLRFDVELADIK</sequence>
<evidence type="ECO:0000256" key="5">
    <source>
        <dbReference type="PROSITE-ProRule" id="PRU00277"/>
    </source>
</evidence>
<dbReference type="Gene3D" id="3.10.50.40">
    <property type="match status" value="1"/>
</dbReference>
<dbReference type="EMBL" id="MTSE01000005">
    <property type="protein sequence ID" value="OUJ73869.1"/>
    <property type="molecule type" value="Genomic_DNA"/>
</dbReference>
<reference evidence="8 9" key="1">
    <citation type="submission" date="2017-01" db="EMBL/GenBank/DDBJ databases">
        <title>A new Hymenobacter.</title>
        <authorList>
            <person name="Liang Y."/>
            <person name="Feng F."/>
        </authorList>
    </citation>
    <scope>NUCLEOTIDE SEQUENCE [LARGE SCALE GENOMIC DNA]</scope>
    <source>
        <strain evidence="8">MIMBbqt21</strain>
    </source>
</reference>
<organism evidence="8 9">
    <name type="scientific">Hymenobacter crusticola</name>
    <dbReference type="NCBI Taxonomy" id="1770526"/>
    <lineage>
        <taxon>Bacteria</taxon>
        <taxon>Pseudomonadati</taxon>
        <taxon>Bacteroidota</taxon>
        <taxon>Cytophagia</taxon>
        <taxon>Cytophagales</taxon>
        <taxon>Hymenobacteraceae</taxon>
        <taxon>Hymenobacter</taxon>
    </lineage>
</organism>
<evidence type="ECO:0000256" key="1">
    <source>
        <dbReference type="ARBA" id="ARBA00000971"/>
    </source>
</evidence>
<comment type="similarity">
    <text evidence="2 6">Belongs to the FKBP-type PPIase family.</text>
</comment>
<keyword evidence="9" id="KW-1185">Reference proteome</keyword>
<dbReference type="SUPFAM" id="SSF54534">
    <property type="entry name" value="FKBP-like"/>
    <property type="match status" value="1"/>
</dbReference>
<dbReference type="GO" id="GO:0003755">
    <property type="term" value="F:peptidyl-prolyl cis-trans isomerase activity"/>
    <property type="evidence" value="ECO:0007669"/>
    <property type="project" value="UniProtKB-UniRule"/>
</dbReference>
<proteinExistence type="inferred from homology"/>
<dbReference type="InterPro" id="IPR046357">
    <property type="entry name" value="PPIase_dom_sf"/>
</dbReference>
<dbReference type="PANTHER" id="PTHR43811:SF19">
    <property type="entry name" value="39 KDA FK506-BINDING NUCLEAR PROTEIN"/>
    <property type="match status" value="1"/>
</dbReference>
<comment type="catalytic activity">
    <reaction evidence="1 5 6">
        <text>[protein]-peptidylproline (omega=180) = [protein]-peptidylproline (omega=0)</text>
        <dbReference type="Rhea" id="RHEA:16237"/>
        <dbReference type="Rhea" id="RHEA-COMP:10747"/>
        <dbReference type="Rhea" id="RHEA-COMP:10748"/>
        <dbReference type="ChEBI" id="CHEBI:83833"/>
        <dbReference type="ChEBI" id="CHEBI:83834"/>
        <dbReference type="EC" id="5.2.1.8"/>
    </reaction>
</comment>
<gene>
    <name evidence="8" type="ORF">BXP70_12920</name>
</gene>
<accession>A0A243WEL3</accession>
<feature type="domain" description="PPIase FKBP-type" evidence="7">
    <location>
        <begin position="79"/>
        <end position="173"/>
    </location>
</feature>
<dbReference type="Proteomes" id="UP000194873">
    <property type="component" value="Unassembled WGS sequence"/>
</dbReference>
<dbReference type="PANTHER" id="PTHR43811">
    <property type="entry name" value="FKBP-TYPE PEPTIDYL-PROLYL CIS-TRANS ISOMERASE FKPA"/>
    <property type="match status" value="1"/>
</dbReference>
<comment type="caution">
    <text evidence="8">The sequence shown here is derived from an EMBL/GenBank/DDBJ whole genome shotgun (WGS) entry which is preliminary data.</text>
</comment>
<evidence type="ECO:0000313" key="9">
    <source>
        <dbReference type="Proteomes" id="UP000194873"/>
    </source>
</evidence>